<feature type="transmembrane region" description="Helical" evidence="8">
    <location>
        <begin position="81"/>
        <end position="102"/>
    </location>
</feature>
<comment type="caution">
    <text evidence="9">The sequence shown here is derived from an EMBL/GenBank/DDBJ whole genome shotgun (WGS) entry which is preliminary data.</text>
</comment>
<evidence type="ECO:0000256" key="5">
    <source>
        <dbReference type="ARBA" id="ARBA00022692"/>
    </source>
</evidence>
<keyword evidence="10" id="KW-1185">Reference proteome</keyword>
<keyword evidence="5 8" id="KW-0812">Transmembrane</keyword>
<dbReference type="AlphaFoldDB" id="A0A926ED15"/>
<evidence type="ECO:0000256" key="2">
    <source>
        <dbReference type="ARBA" id="ARBA00007998"/>
    </source>
</evidence>
<keyword evidence="3" id="KW-0813">Transport</keyword>
<dbReference type="PANTHER" id="PTHR34975">
    <property type="entry name" value="SPORE GERMINATION PROTEIN A2"/>
    <property type="match status" value="1"/>
</dbReference>
<keyword evidence="4" id="KW-0309">Germination</keyword>
<sequence length="373" mass="40933">MAKRQVKMYQVVLLLFLSRTFTIISYNPKQGTSFGATTTILGMVAGFVLVFLLFLPGYALIRRNSLPGEAPDLSMCAAKALGKGSAVVDVIYFLFFAGVAGYTVANFELFITTAVYPHASQFLIVFLLILAACYGVYMGVESLSRISIVVFGFFFISMAFIFVALVPDIDWVNLKMPFWSGLEQGMTAFWGGVMDSVGRSVELAAVLYLAPHIIGDLKKGVLAWDAMFTVKFILVSVLIVGVLGQLGITQPFPFYTLTSMAEISIFQRLDSLHVSIWVLMGYVKTALFLFLSAKSLSHMVPEKFRRHTPWVATAVALGFALLLSDNVRNLNLASLANGTGLPVLIAVFLIPGVLWLIDVIRHRKPKGEEANAQ</sequence>
<comment type="similarity">
    <text evidence="2">Belongs to the amino acid-polyamine-organocation (APC) superfamily. Spore germination protein (SGP) (TC 2.A.3.9) family.</text>
</comment>
<comment type="subcellular location">
    <subcellularLocation>
        <location evidence="1">Membrane</location>
        <topology evidence="1">Multi-pass membrane protein</topology>
    </subcellularLocation>
</comment>
<evidence type="ECO:0000256" key="8">
    <source>
        <dbReference type="SAM" id="Phobius"/>
    </source>
</evidence>
<proteinExistence type="inferred from homology"/>
<dbReference type="GO" id="GO:0016020">
    <property type="term" value="C:membrane"/>
    <property type="evidence" value="ECO:0007669"/>
    <property type="project" value="UniProtKB-SubCell"/>
</dbReference>
<evidence type="ECO:0000313" key="10">
    <source>
        <dbReference type="Proteomes" id="UP000660861"/>
    </source>
</evidence>
<keyword evidence="7 8" id="KW-0472">Membrane</keyword>
<dbReference type="RefSeq" id="WP_262396613.1">
    <property type="nucleotide sequence ID" value="NZ_JACRTC010000001.1"/>
</dbReference>
<reference evidence="9" key="1">
    <citation type="submission" date="2020-08" db="EMBL/GenBank/DDBJ databases">
        <title>Genome public.</title>
        <authorList>
            <person name="Liu C."/>
            <person name="Sun Q."/>
        </authorList>
    </citation>
    <scope>NUCLEOTIDE SEQUENCE</scope>
    <source>
        <strain evidence="9">NSJ-54</strain>
    </source>
</reference>
<protein>
    <submittedName>
        <fullName evidence="9">GerAB/ArcD/ProY family transporter</fullName>
    </submittedName>
</protein>
<feature type="transmembrane region" description="Helical" evidence="8">
    <location>
        <begin position="187"/>
        <end position="210"/>
    </location>
</feature>
<evidence type="ECO:0000256" key="1">
    <source>
        <dbReference type="ARBA" id="ARBA00004141"/>
    </source>
</evidence>
<dbReference type="EMBL" id="JACRTC010000001">
    <property type="protein sequence ID" value="MBC8569517.1"/>
    <property type="molecule type" value="Genomic_DNA"/>
</dbReference>
<feature type="transmembrane region" description="Helical" evidence="8">
    <location>
        <begin position="147"/>
        <end position="167"/>
    </location>
</feature>
<feature type="transmembrane region" description="Helical" evidence="8">
    <location>
        <begin position="274"/>
        <end position="292"/>
    </location>
</feature>
<evidence type="ECO:0000256" key="7">
    <source>
        <dbReference type="ARBA" id="ARBA00023136"/>
    </source>
</evidence>
<feature type="transmembrane region" description="Helical" evidence="8">
    <location>
        <begin position="335"/>
        <end position="357"/>
    </location>
</feature>
<gene>
    <name evidence="9" type="ORF">H8709_01560</name>
</gene>
<evidence type="ECO:0000256" key="4">
    <source>
        <dbReference type="ARBA" id="ARBA00022544"/>
    </source>
</evidence>
<feature type="transmembrane region" description="Helical" evidence="8">
    <location>
        <begin position="122"/>
        <end position="140"/>
    </location>
</feature>
<name>A0A926ED15_9FIRM</name>
<feature type="transmembrane region" description="Helical" evidence="8">
    <location>
        <begin position="304"/>
        <end position="323"/>
    </location>
</feature>
<dbReference type="InterPro" id="IPR004761">
    <property type="entry name" value="Spore_GerAB"/>
</dbReference>
<feature type="transmembrane region" description="Helical" evidence="8">
    <location>
        <begin position="222"/>
        <end position="248"/>
    </location>
</feature>
<organism evidence="9 10">
    <name type="scientific">Zongyangia hominis</name>
    <dbReference type="NCBI Taxonomy" id="2763677"/>
    <lineage>
        <taxon>Bacteria</taxon>
        <taxon>Bacillati</taxon>
        <taxon>Bacillota</taxon>
        <taxon>Clostridia</taxon>
        <taxon>Eubacteriales</taxon>
        <taxon>Oscillospiraceae</taxon>
        <taxon>Zongyangia</taxon>
    </lineage>
</organism>
<keyword evidence="6 8" id="KW-1133">Transmembrane helix</keyword>
<feature type="transmembrane region" description="Helical" evidence="8">
    <location>
        <begin position="38"/>
        <end position="61"/>
    </location>
</feature>
<dbReference type="Pfam" id="PF03845">
    <property type="entry name" value="Spore_permease"/>
    <property type="match status" value="1"/>
</dbReference>
<dbReference type="Proteomes" id="UP000660861">
    <property type="component" value="Unassembled WGS sequence"/>
</dbReference>
<evidence type="ECO:0000313" key="9">
    <source>
        <dbReference type="EMBL" id="MBC8569517.1"/>
    </source>
</evidence>
<accession>A0A926ED15</accession>
<dbReference type="GO" id="GO:0009847">
    <property type="term" value="P:spore germination"/>
    <property type="evidence" value="ECO:0007669"/>
    <property type="project" value="InterPro"/>
</dbReference>
<dbReference type="PANTHER" id="PTHR34975:SF2">
    <property type="entry name" value="SPORE GERMINATION PROTEIN A2"/>
    <property type="match status" value="1"/>
</dbReference>
<evidence type="ECO:0000256" key="6">
    <source>
        <dbReference type="ARBA" id="ARBA00022989"/>
    </source>
</evidence>
<evidence type="ECO:0000256" key="3">
    <source>
        <dbReference type="ARBA" id="ARBA00022448"/>
    </source>
</evidence>